<reference evidence="4 5" key="1">
    <citation type="journal article" date="2018" name="Sci. Data">
        <title>The draft genome sequence of cork oak.</title>
        <authorList>
            <person name="Ramos A.M."/>
            <person name="Usie A."/>
            <person name="Barbosa P."/>
            <person name="Barros P.M."/>
            <person name="Capote T."/>
            <person name="Chaves I."/>
            <person name="Simoes F."/>
            <person name="Abreu I."/>
            <person name="Carrasquinho I."/>
            <person name="Faro C."/>
            <person name="Guimaraes J.B."/>
            <person name="Mendonca D."/>
            <person name="Nobrega F."/>
            <person name="Rodrigues L."/>
            <person name="Saibo N.J.M."/>
            <person name="Varela M.C."/>
            <person name="Egas C."/>
            <person name="Matos J."/>
            <person name="Miguel C.M."/>
            <person name="Oliveira M.M."/>
            <person name="Ricardo C.P."/>
            <person name="Goncalves S."/>
        </authorList>
    </citation>
    <scope>NUCLEOTIDE SEQUENCE [LARGE SCALE GENOMIC DNA]</scope>
    <source>
        <strain evidence="5">cv. HL8</strain>
    </source>
</reference>
<dbReference type="Gene3D" id="1.25.40.20">
    <property type="entry name" value="Ankyrin repeat-containing domain"/>
    <property type="match status" value="2"/>
</dbReference>
<dbReference type="SMART" id="SM00248">
    <property type="entry name" value="ANK"/>
    <property type="match status" value="8"/>
</dbReference>
<feature type="transmembrane region" description="Helical" evidence="2">
    <location>
        <begin position="629"/>
        <end position="646"/>
    </location>
</feature>
<accession>A0AAW0LJ21</accession>
<dbReference type="Proteomes" id="UP000237347">
    <property type="component" value="Unassembled WGS sequence"/>
</dbReference>
<dbReference type="PANTHER" id="PTHR24128">
    <property type="entry name" value="HOMEOBOX PROTEIN WARIAI"/>
    <property type="match status" value="1"/>
</dbReference>
<comment type="caution">
    <text evidence="4">The sequence shown here is derived from an EMBL/GenBank/DDBJ whole genome shotgun (WGS) entry which is preliminary data.</text>
</comment>
<dbReference type="SUPFAM" id="SSF48403">
    <property type="entry name" value="Ankyrin repeat"/>
    <property type="match status" value="2"/>
</dbReference>
<feature type="repeat" description="ANK" evidence="1">
    <location>
        <begin position="319"/>
        <end position="351"/>
    </location>
</feature>
<feature type="transmembrane region" description="Helical" evidence="2">
    <location>
        <begin position="598"/>
        <end position="622"/>
    </location>
</feature>
<evidence type="ECO:0000256" key="2">
    <source>
        <dbReference type="SAM" id="Phobius"/>
    </source>
</evidence>
<name>A0AAW0LJ21_QUESU</name>
<dbReference type="Pfam" id="PF12796">
    <property type="entry name" value="Ank_2"/>
    <property type="match status" value="2"/>
</dbReference>
<evidence type="ECO:0000256" key="1">
    <source>
        <dbReference type="PROSITE-ProRule" id="PRU00023"/>
    </source>
</evidence>
<organism evidence="4 5">
    <name type="scientific">Quercus suber</name>
    <name type="common">Cork oak</name>
    <dbReference type="NCBI Taxonomy" id="58331"/>
    <lineage>
        <taxon>Eukaryota</taxon>
        <taxon>Viridiplantae</taxon>
        <taxon>Streptophyta</taxon>
        <taxon>Embryophyta</taxon>
        <taxon>Tracheophyta</taxon>
        <taxon>Spermatophyta</taxon>
        <taxon>Magnoliopsida</taxon>
        <taxon>eudicotyledons</taxon>
        <taxon>Gunneridae</taxon>
        <taxon>Pentapetalae</taxon>
        <taxon>rosids</taxon>
        <taxon>fabids</taxon>
        <taxon>Fagales</taxon>
        <taxon>Fagaceae</taxon>
        <taxon>Quercus</taxon>
    </lineage>
</organism>
<keyword evidence="2" id="KW-0812">Transmembrane</keyword>
<dbReference type="InterPro" id="IPR036770">
    <property type="entry name" value="Ankyrin_rpt-contain_sf"/>
</dbReference>
<dbReference type="PANTHER" id="PTHR24128:SF24">
    <property type="entry name" value="ANKYRIN REPEAT PROTEIN"/>
    <property type="match status" value="1"/>
</dbReference>
<proteinExistence type="predicted"/>
<keyword evidence="1" id="KW-0040">ANK repeat</keyword>
<feature type="transmembrane region" description="Helical" evidence="2">
    <location>
        <begin position="685"/>
        <end position="708"/>
    </location>
</feature>
<dbReference type="PROSITE" id="PS50297">
    <property type="entry name" value="ANK_REP_REGION"/>
    <property type="match status" value="2"/>
</dbReference>
<feature type="repeat" description="ANK" evidence="1">
    <location>
        <begin position="73"/>
        <end position="105"/>
    </location>
</feature>
<feature type="transmembrane region" description="Helical" evidence="2">
    <location>
        <begin position="527"/>
        <end position="547"/>
    </location>
</feature>
<keyword evidence="2" id="KW-1133">Transmembrane helix</keyword>
<keyword evidence="5" id="KW-1185">Reference proteome</keyword>
<feature type="domain" description="PGG" evidence="3">
    <location>
        <begin position="526"/>
        <end position="643"/>
    </location>
</feature>
<dbReference type="InterPro" id="IPR026961">
    <property type="entry name" value="PGG_dom"/>
</dbReference>
<sequence>MDAKVERLKQIAQSGDIDAFSILIREDVQLLEHIDELPFADTPLHIAASAGHIPFALALMELKLSFARKLNPDGFSPIHLALKNGHIELVRQLLEIDRDLARVKGKECITPLHYVVETGDCHIDLLDKFLLVSPNSIADVTVRDETALHIALKNEQLEAFKFLLGWLGRNLFKNTSLNVFSVLNRKDDEGNTVLHIVVVCHLLTWGSRFVEVNRMNSEGKKAWDISQGQTQVNNREIKLMLHSAGASSGLSLSTVTQSDDNNIDEFYNLIGEDVKLLEYIDELPFVNTPLHIAASYGNIQFALEMMSLKPSFVRKLYPNGFSPIHLALQNGHIELVRRLLQLDGDLVLVKGREWLTPLHYIVESGEHLNLLEEFLLLCPDSITDVTWDGLQIILLKNAEFNKTIVLNWKDNKGNTVLHILVSKNQTQAVRHFLSWGSRFMDVNYWRKRFLNVNNKNLEDKTAWDMLQEDNREIMVMLSRTGAKPGSSLSTSNRYPNPKYQRLLTVSYVDDFLHKNLRREIRRFTVEWRNILLVVAALLVTLSFQAVLTPPGGVWQDNGQCQPYHNSSNYPKKIYLRHNHTMLECERKAGTAIALEYGLFYWLFLMCNTALFLLSTSLIVLLILNFHIKALFAVLNNILCFSYFYSVNTITDAPLLMILLESTAFYPGSNDQTQCNTATAHKAGTALVLAGTPFLIFLIYLHICVVLILSNCSPHSRWIENRLLPEV</sequence>
<evidence type="ECO:0000313" key="4">
    <source>
        <dbReference type="EMBL" id="KAK7851630.1"/>
    </source>
</evidence>
<dbReference type="EMBL" id="PKMF04000085">
    <property type="protein sequence ID" value="KAK7851630.1"/>
    <property type="molecule type" value="Genomic_DNA"/>
</dbReference>
<dbReference type="Pfam" id="PF13962">
    <property type="entry name" value="PGG"/>
    <property type="match status" value="1"/>
</dbReference>
<evidence type="ECO:0000259" key="3">
    <source>
        <dbReference type="Pfam" id="PF13962"/>
    </source>
</evidence>
<dbReference type="InterPro" id="IPR002110">
    <property type="entry name" value="Ankyrin_rpt"/>
</dbReference>
<protein>
    <submittedName>
        <fullName evidence="4">Ankyrin repeat-containing protein bda1</fullName>
    </submittedName>
</protein>
<evidence type="ECO:0000313" key="5">
    <source>
        <dbReference type="Proteomes" id="UP000237347"/>
    </source>
</evidence>
<gene>
    <name evidence="4" type="primary">BAD1_17</name>
    <name evidence="4" type="ORF">CFP56_041456</name>
</gene>
<dbReference type="AlphaFoldDB" id="A0AAW0LJ21"/>
<dbReference type="PROSITE" id="PS50088">
    <property type="entry name" value="ANK_REPEAT"/>
    <property type="match status" value="2"/>
</dbReference>
<keyword evidence="2" id="KW-0472">Membrane</keyword>